<dbReference type="GO" id="GO:0015774">
    <property type="term" value="P:polysaccharide transport"/>
    <property type="evidence" value="ECO:0007669"/>
    <property type="project" value="InterPro"/>
</dbReference>
<dbReference type="AlphaFoldDB" id="A0A1H2WSB4"/>
<feature type="region of interest" description="Disordered" evidence="1">
    <location>
        <begin position="1"/>
        <end position="28"/>
    </location>
</feature>
<reference evidence="2 3" key="1">
    <citation type="submission" date="2016-10" db="EMBL/GenBank/DDBJ databases">
        <authorList>
            <person name="de Groot N.N."/>
        </authorList>
    </citation>
    <scope>NUCLEOTIDE SEQUENCE [LARGE SCALE GENOMIC DNA]</scope>
    <source>
        <strain evidence="2 3">DSM 17890</strain>
    </source>
</reference>
<evidence type="ECO:0000313" key="3">
    <source>
        <dbReference type="Proteomes" id="UP000199118"/>
    </source>
</evidence>
<evidence type="ECO:0000313" key="2">
    <source>
        <dbReference type="EMBL" id="SDW83563.1"/>
    </source>
</evidence>
<name>A0A1H2WSB4_9RHOB</name>
<protein>
    <submittedName>
        <fullName evidence="2">Capsular polysaccharide export protein</fullName>
    </submittedName>
</protein>
<dbReference type="STRING" id="356660.SAMN05444336_102482"/>
<feature type="compositionally biased region" description="Pro residues" evidence="1">
    <location>
        <begin position="15"/>
        <end position="24"/>
    </location>
</feature>
<sequence>MGSQAETQIAEGPSDGPPDGTPPRAPRRALFLQGPPTVFWTELAAEFEAQGHATLRVNLSTADRLMWRRPGAADYRGTLSGWRAWIAAHLERERITDVLYYADRLPYHVIAAEEADRLGIPCHAVEFGYLRPDWLTLERRGMGAFSHFPDDPDAIRAIAAAARAQETDAELETRHGHSFVREARDELLFNLANALFCWPYPFYQMDKRYHALTDYVGWIPKLLRVGARDRHAEKVEARYLSGEAPFHLVALQVESDYQLRDNAPYDSLREAIDQIVASFARHAGPAQRLLFKLHPLDNGLENWPRAVARAAAAHGLGDRVDHIDGGALDALIAQAEGVVSVNSTVGLHAIRALRPTLALGAAVYDMPGLTHQGPLARFWTAPEPVDPQLAEDFALALAASAQVKGSFYEPTGRARAKAEIVARVAEGRVNALGAFVPVPPRLPVRPREADLTGA</sequence>
<dbReference type="RefSeq" id="WP_092680718.1">
    <property type="nucleotide sequence ID" value="NZ_FNMZ01000002.1"/>
</dbReference>
<dbReference type="Proteomes" id="UP000199118">
    <property type="component" value="Unassembled WGS sequence"/>
</dbReference>
<dbReference type="InterPro" id="IPR007833">
    <property type="entry name" value="Capsule_polysaccharide_synth"/>
</dbReference>
<dbReference type="CDD" id="cd16441">
    <property type="entry name" value="beta_Kdo_transferase_KpsS"/>
    <property type="match status" value="1"/>
</dbReference>
<dbReference type="Pfam" id="PF05159">
    <property type="entry name" value="Capsule_synth"/>
    <property type="match status" value="1"/>
</dbReference>
<organism evidence="2 3">
    <name type="scientific">Albimonas donghaensis</name>
    <dbReference type="NCBI Taxonomy" id="356660"/>
    <lineage>
        <taxon>Bacteria</taxon>
        <taxon>Pseudomonadati</taxon>
        <taxon>Pseudomonadota</taxon>
        <taxon>Alphaproteobacteria</taxon>
        <taxon>Rhodobacterales</taxon>
        <taxon>Paracoccaceae</taxon>
        <taxon>Albimonas</taxon>
    </lineage>
</organism>
<dbReference type="OrthoDB" id="9794206at2"/>
<evidence type="ECO:0000256" key="1">
    <source>
        <dbReference type="SAM" id="MobiDB-lite"/>
    </source>
</evidence>
<dbReference type="GO" id="GO:0000271">
    <property type="term" value="P:polysaccharide biosynthetic process"/>
    <property type="evidence" value="ECO:0007669"/>
    <property type="project" value="InterPro"/>
</dbReference>
<proteinExistence type="predicted"/>
<keyword evidence="3" id="KW-1185">Reference proteome</keyword>
<dbReference type="EMBL" id="FNMZ01000002">
    <property type="protein sequence ID" value="SDW83563.1"/>
    <property type="molecule type" value="Genomic_DNA"/>
</dbReference>
<accession>A0A1H2WSB4</accession>
<gene>
    <name evidence="2" type="ORF">SAMN05444336_102482</name>
</gene>